<dbReference type="PANTHER" id="PTHR43859">
    <property type="entry name" value="ACYL-ACTIVATING ENZYME"/>
    <property type="match status" value="1"/>
</dbReference>
<evidence type="ECO:0000256" key="2">
    <source>
        <dbReference type="ARBA" id="ARBA00022598"/>
    </source>
</evidence>
<dbReference type="Gene3D" id="3.40.50.12780">
    <property type="entry name" value="N-terminal domain of ligase-like"/>
    <property type="match status" value="1"/>
</dbReference>
<keyword evidence="2 6" id="KW-0436">Ligase</keyword>
<dbReference type="PANTHER" id="PTHR43859:SF4">
    <property type="entry name" value="BUTANOATE--COA LIGASE AAE1-RELATED"/>
    <property type="match status" value="1"/>
</dbReference>
<keyword evidence="3" id="KW-0276">Fatty acid metabolism</keyword>
<evidence type="ECO:0000313" key="7">
    <source>
        <dbReference type="Proteomes" id="UP001519345"/>
    </source>
</evidence>
<dbReference type="Proteomes" id="UP001519345">
    <property type="component" value="Unassembled WGS sequence"/>
</dbReference>
<keyword evidence="4" id="KW-0443">Lipid metabolism</keyword>
<keyword evidence="7" id="KW-1185">Reference proteome</keyword>
<dbReference type="SUPFAM" id="SSF56801">
    <property type="entry name" value="Acetyl-CoA synthetase-like"/>
    <property type="match status" value="1"/>
</dbReference>
<evidence type="ECO:0000259" key="5">
    <source>
        <dbReference type="Pfam" id="PF13193"/>
    </source>
</evidence>
<dbReference type="GO" id="GO:0016874">
    <property type="term" value="F:ligase activity"/>
    <property type="evidence" value="ECO:0007669"/>
    <property type="project" value="UniProtKB-KW"/>
</dbReference>
<gene>
    <name evidence="6" type="ORF">J2Z83_000398</name>
</gene>
<name>A0ABS4ICZ4_9BACI</name>
<dbReference type="InterPro" id="IPR025110">
    <property type="entry name" value="AMP-bd_C"/>
</dbReference>
<dbReference type="InterPro" id="IPR042099">
    <property type="entry name" value="ANL_N_sf"/>
</dbReference>
<proteinExistence type="inferred from homology"/>
<evidence type="ECO:0000313" key="6">
    <source>
        <dbReference type="EMBL" id="MBP1968306.1"/>
    </source>
</evidence>
<dbReference type="Gene3D" id="3.30.300.30">
    <property type="match status" value="1"/>
</dbReference>
<evidence type="ECO:0000256" key="3">
    <source>
        <dbReference type="ARBA" id="ARBA00022832"/>
    </source>
</evidence>
<dbReference type="Pfam" id="PF13193">
    <property type="entry name" value="AMP-binding_C"/>
    <property type="match status" value="1"/>
</dbReference>
<dbReference type="RefSeq" id="WP_209461526.1">
    <property type="nucleotide sequence ID" value="NZ_CP110224.1"/>
</dbReference>
<organism evidence="6 7">
    <name type="scientific">Virgibacillus natechei</name>
    <dbReference type="NCBI Taxonomy" id="1216297"/>
    <lineage>
        <taxon>Bacteria</taxon>
        <taxon>Bacillati</taxon>
        <taxon>Bacillota</taxon>
        <taxon>Bacilli</taxon>
        <taxon>Bacillales</taxon>
        <taxon>Bacillaceae</taxon>
        <taxon>Virgibacillus</taxon>
    </lineage>
</organism>
<dbReference type="EMBL" id="JAGGKX010000001">
    <property type="protein sequence ID" value="MBP1968306.1"/>
    <property type="molecule type" value="Genomic_DNA"/>
</dbReference>
<sequence>MVNTEVRVVNKQGEDVTPNGAELGEIIVKGNGITEANQTLVDGWLYTGDIGAIDGQGNIHVVKHKNAQITDNEENISSLEVEGVLYKHPEVEEVAVIVTPHIEWGETSHAFVVPLEGSTVTEDDLIAFSKEKLVHYKCPKAITFMDELPKTASGKILRVKLQEM</sequence>
<comment type="similarity">
    <text evidence="1">Belongs to the ATP-dependent AMP-binding enzyme family.</text>
</comment>
<dbReference type="InterPro" id="IPR045851">
    <property type="entry name" value="AMP-bd_C_sf"/>
</dbReference>
<feature type="domain" description="AMP-binding enzyme C-terminal" evidence="5">
    <location>
        <begin position="80"/>
        <end position="155"/>
    </location>
</feature>
<evidence type="ECO:0000256" key="4">
    <source>
        <dbReference type="ARBA" id="ARBA00023098"/>
    </source>
</evidence>
<comment type="caution">
    <text evidence="6">The sequence shown here is derived from an EMBL/GenBank/DDBJ whole genome shotgun (WGS) entry which is preliminary data.</text>
</comment>
<accession>A0ABS4ICZ4</accession>
<evidence type="ECO:0000256" key="1">
    <source>
        <dbReference type="ARBA" id="ARBA00006432"/>
    </source>
</evidence>
<reference evidence="6 7" key="1">
    <citation type="submission" date="2021-03" db="EMBL/GenBank/DDBJ databases">
        <title>Genomic Encyclopedia of Type Strains, Phase IV (KMG-IV): sequencing the most valuable type-strain genomes for metagenomic binning, comparative biology and taxonomic classification.</title>
        <authorList>
            <person name="Goeker M."/>
        </authorList>
    </citation>
    <scope>NUCLEOTIDE SEQUENCE [LARGE SCALE GENOMIC DNA]</scope>
    <source>
        <strain evidence="6 7">DSM 25609</strain>
    </source>
</reference>
<protein>
    <submittedName>
        <fullName evidence="6">Acyl-CoA synthetase (AMP-forming)/AMP-acid ligase II</fullName>
    </submittedName>
</protein>